<feature type="compositionally biased region" description="Basic residues" evidence="1">
    <location>
        <begin position="354"/>
        <end position="369"/>
    </location>
</feature>
<accession>A0A0C3Y6M5</accession>
<dbReference type="InterPro" id="IPR036047">
    <property type="entry name" value="F-box-like_dom_sf"/>
</dbReference>
<dbReference type="Pfam" id="PF23622">
    <property type="entry name" value="LRR_At1g61320_AtMIF1"/>
    <property type="match status" value="1"/>
</dbReference>
<evidence type="ECO:0000313" key="3">
    <source>
        <dbReference type="EMBL" id="AET04918.2"/>
    </source>
</evidence>
<protein>
    <submittedName>
        <fullName evidence="3">F-box/RNI/FBD-like domain protein</fullName>
    </submittedName>
</protein>
<dbReference type="InterPro" id="IPR055357">
    <property type="entry name" value="LRR_At1g61320_AtMIF1"/>
</dbReference>
<proteinExistence type="predicted"/>
<reference evidence="4" key="3">
    <citation type="submission" date="2015-04" db="UniProtKB">
        <authorList>
            <consortium name="EnsemblPlants"/>
        </authorList>
    </citation>
    <scope>IDENTIFICATION</scope>
    <source>
        <strain evidence="4">cv. Jemalong A17</strain>
    </source>
</reference>
<evidence type="ECO:0000259" key="2">
    <source>
        <dbReference type="PROSITE" id="PS50181"/>
    </source>
</evidence>
<dbReference type="AlphaFoldDB" id="G7LGJ0"/>
<organism evidence="3 5">
    <name type="scientific">Medicago truncatula</name>
    <name type="common">Barrel medic</name>
    <name type="synonym">Medicago tribuloides</name>
    <dbReference type="NCBI Taxonomy" id="3880"/>
    <lineage>
        <taxon>Eukaryota</taxon>
        <taxon>Viridiplantae</taxon>
        <taxon>Streptophyta</taxon>
        <taxon>Embryophyta</taxon>
        <taxon>Tracheophyta</taxon>
        <taxon>Spermatophyta</taxon>
        <taxon>Magnoliopsida</taxon>
        <taxon>eudicotyledons</taxon>
        <taxon>Gunneridae</taxon>
        <taxon>Pentapetalae</taxon>
        <taxon>rosids</taxon>
        <taxon>fabids</taxon>
        <taxon>Fabales</taxon>
        <taxon>Fabaceae</taxon>
        <taxon>Papilionoideae</taxon>
        <taxon>50 kb inversion clade</taxon>
        <taxon>NPAAA clade</taxon>
        <taxon>Hologalegina</taxon>
        <taxon>IRL clade</taxon>
        <taxon>Trifolieae</taxon>
        <taxon>Medicago</taxon>
    </lineage>
</organism>
<sequence length="481" mass="55578">MTLFTKKANCGDHIDRISDLPSNVIDGILEHLNARDLVRTSVLSRKWRYMWITVPRLEFCQDFFCKYKDLEALDVSRIITEVLFLHNGPIYKFILFITSNFLGFKSGYLIRWVMFSSRKGVKNIQLVNDRYYIYRMPSHLFSCQELTHNALDLSLVHLSLIFGCSLLQELYTVQCSGYECVDLSAPTLTVFRIQCKCNHAIKSICLEKAKNLIDLTLIVYRDGISGLNNILPKIQRLTVGLDSKMLYADIIHPSQLISLKYLKLNIVNLDRREELLHIVSVLKSASNLVELVMEFSPQILDFCRKVQKPSLPRPCHFFFPGPGVTFSLVQKHTCQAIKVRAHIEASSSTDHRVSSRKSKKQAQARNHRERSRERIGEDEETEPVNRFIFGPEKIKKSSRTFKISKDFPPSKVSTKTSGLKDELKDVKIFKFWKFFTGNCLSSPEKMKIPADLQGLRRHFILTGGEVLERGERRGKLRERKR</sequence>
<name>G7LGJ0_MEDTR</name>
<dbReference type="EMBL" id="CM001224">
    <property type="protein sequence ID" value="AET04918.2"/>
    <property type="molecule type" value="Genomic_DNA"/>
</dbReference>
<dbReference type="PaxDb" id="3880-AET04918"/>
<dbReference type="PANTHER" id="PTHR31639">
    <property type="entry name" value="F-BOX PROTEIN-LIKE"/>
    <property type="match status" value="1"/>
</dbReference>
<reference evidence="3 5" key="1">
    <citation type="journal article" date="2011" name="Nature">
        <title>The Medicago genome provides insight into the evolution of rhizobial symbioses.</title>
        <authorList>
            <person name="Young N.D."/>
            <person name="Debelle F."/>
            <person name="Oldroyd G.E."/>
            <person name="Geurts R."/>
            <person name="Cannon S.B."/>
            <person name="Udvardi M.K."/>
            <person name="Benedito V.A."/>
            <person name="Mayer K.F."/>
            <person name="Gouzy J."/>
            <person name="Schoof H."/>
            <person name="Van de Peer Y."/>
            <person name="Proost S."/>
            <person name="Cook D.R."/>
            <person name="Meyers B.C."/>
            <person name="Spannagl M."/>
            <person name="Cheung F."/>
            <person name="De Mita S."/>
            <person name="Krishnakumar V."/>
            <person name="Gundlach H."/>
            <person name="Zhou S."/>
            <person name="Mudge J."/>
            <person name="Bharti A.K."/>
            <person name="Murray J.D."/>
            <person name="Naoumkina M.A."/>
            <person name="Rosen B."/>
            <person name="Silverstein K.A."/>
            <person name="Tang H."/>
            <person name="Rombauts S."/>
            <person name="Zhao P.X."/>
            <person name="Zhou P."/>
            <person name="Barbe V."/>
            <person name="Bardou P."/>
            <person name="Bechner M."/>
            <person name="Bellec A."/>
            <person name="Berger A."/>
            <person name="Berges H."/>
            <person name="Bidwell S."/>
            <person name="Bisseling T."/>
            <person name="Choisne N."/>
            <person name="Couloux A."/>
            <person name="Denny R."/>
            <person name="Deshpande S."/>
            <person name="Dai X."/>
            <person name="Doyle J.J."/>
            <person name="Dudez A.M."/>
            <person name="Farmer A.D."/>
            <person name="Fouteau S."/>
            <person name="Franken C."/>
            <person name="Gibelin C."/>
            <person name="Gish J."/>
            <person name="Goldstein S."/>
            <person name="Gonzalez A.J."/>
            <person name="Green P.J."/>
            <person name="Hallab A."/>
            <person name="Hartog M."/>
            <person name="Hua A."/>
            <person name="Humphray S.J."/>
            <person name="Jeong D.H."/>
            <person name="Jing Y."/>
            <person name="Jocker A."/>
            <person name="Kenton S.M."/>
            <person name="Kim D.J."/>
            <person name="Klee K."/>
            <person name="Lai H."/>
            <person name="Lang C."/>
            <person name="Lin S."/>
            <person name="Macmil S.L."/>
            <person name="Magdelenat G."/>
            <person name="Matthews L."/>
            <person name="McCorrison J."/>
            <person name="Monaghan E.L."/>
            <person name="Mun J.H."/>
            <person name="Najar F.Z."/>
            <person name="Nicholson C."/>
            <person name="Noirot C."/>
            <person name="O'Bleness M."/>
            <person name="Paule C.R."/>
            <person name="Poulain J."/>
            <person name="Prion F."/>
            <person name="Qin B."/>
            <person name="Qu C."/>
            <person name="Retzel E.F."/>
            <person name="Riddle C."/>
            <person name="Sallet E."/>
            <person name="Samain S."/>
            <person name="Samson N."/>
            <person name="Sanders I."/>
            <person name="Saurat O."/>
            <person name="Scarpelli C."/>
            <person name="Schiex T."/>
            <person name="Segurens B."/>
            <person name="Severin A.J."/>
            <person name="Sherrier D.J."/>
            <person name="Shi R."/>
            <person name="Sims S."/>
            <person name="Singer S.R."/>
            <person name="Sinharoy S."/>
            <person name="Sterck L."/>
            <person name="Viollet A."/>
            <person name="Wang B.B."/>
            <person name="Wang K."/>
            <person name="Wang M."/>
            <person name="Wang X."/>
            <person name="Warfsmann J."/>
            <person name="Weissenbach J."/>
            <person name="White D.D."/>
            <person name="White J.D."/>
            <person name="Wiley G.B."/>
            <person name="Wincker P."/>
            <person name="Xing Y."/>
            <person name="Yang L."/>
            <person name="Yao Z."/>
            <person name="Ying F."/>
            <person name="Zhai J."/>
            <person name="Zhou L."/>
            <person name="Zuber A."/>
            <person name="Denarie J."/>
            <person name="Dixon R.A."/>
            <person name="May G.D."/>
            <person name="Schwartz D.C."/>
            <person name="Rogers J."/>
            <person name="Quetier F."/>
            <person name="Town C.D."/>
            <person name="Roe B.A."/>
        </authorList>
    </citation>
    <scope>NUCLEOTIDE SEQUENCE [LARGE SCALE GENOMIC DNA]</scope>
    <source>
        <strain evidence="3">A17</strain>
        <strain evidence="4 5">cv. Jemalong A17</strain>
    </source>
</reference>
<evidence type="ECO:0000313" key="4">
    <source>
        <dbReference type="EnsemblPlants" id="AET04918"/>
    </source>
</evidence>
<dbReference type="SMART" id="SM00256">
    <property type="entry name" value="FBOX"/>
    <property type="match status" value="1"/>
</dbReference>
<dbReference type="HOGENOM" id="CLU_567890_0_0_1"/>
<dbReference type="InterPro" id="IPR001810">
    <property type="entry name" value="F-box_dom"/>
</dbReference>
<dbReference type="EnsemblPlants" id="AET04918">
    <property type="protein sequence ID" value="AET04918"/>
    <property type="gene ID" value="MTR_8g095590"/>
</dbReference>
<dbReference type="PANTHER" id="PTHR31639:SF237">
    <property type="entry name" value="F-BOX DOMAIN-CONTAINING PROTEIN"/>
    <property type="match status" value="1"/>
</dbReference>
<dbReference type="STRING" id="3880.G7LGJ0"/>
<dbReference type="Proteomes" id="UP000002051">
    <property type="component" value="Chromosome 8"/>
</dbReference>
<dbReference type="PROSITE" id="PS50181">
    <property type="entry name" value="FBOX"/>
    <property type="match status" value="1"/>
</dbReference>
<reference evidence="3 5" key="2">
    <citation type="journal article" date="2014" name="BMC Genomics">
        <title>An improved genome release (version Mt4.0) for the model legume Medicago truncatula.</title>
        <authorList>
            <person name="Tang H."/>
            <person name="Krishnakumar V."/>
            <person name="Bidwell S."/>
            <person name="Rosen B."/>
            <person name="Chan A."/>
            <person name="Zhou S."/>
            <person name="Gentzbittel L."/>
            <person name="Childs K.L."/>
            <person name="Yandell M."/>
            <person name="Gundlach H."/>
            <person name="Mayer K.F."/>
            <person name="Schwartz D.C."/>
            <person name="Town C.D."/>
        </authorList>
    </citation>
    <scope>GENOME REANNOTATION</scope>
    <source>
        <strain evidence="4 5">cv. Jemalong A17</strain>
    </source>
</reference>
<dbReference type="Gene3D" id="1.20.1280.50">
    <property type="match status" value="1"/>
</dbReference>
<evidence type="ECO:0000256" key="1">
    <source>
        <dbReference type="SAM" id="MobiDB-lite"/>
    </source>
</evidence>
<accession>G7LGJ0</accession>
<feature type="region of interest" description="Disordered" evidence="1">
    <location>
        <begin position="345"/>
        <end position="382"/>
    </location>
</feature>
<feature type="domain" description="F-box" evidence="2">
    <location>
        <begin position="14"/>
        <end position="48"/>
    </location>
</feature>
<gene>
    <name evidence="3" type="ordered locus">MTR_8g095590</name>
</gene>
<dbReference type="Pfam" id="PF00646">
    <property type="entry name" value="F-box"/>
    <property type="match status" value="1"/>
</dbReference>
<keyword evidence="5" id="KW-1185">Reference proteome</keyword>
<dbReference type="SUPFAM" id="SSF81383">
    <property type="entry name" value="F-box domain"/>
    <property type="match status" value="1"/>
</dbReference>
<evidence type="ECO:0000313" key="5">
    <source>
        <dbReference type="Proteomes" id="UP000002051"/>
    </source>
</evidence>